<comment type="caution">
    <text evidence="2">The sequence shown here is derived from an EMBL/GenBank/DDBJ whole genome shotgun (WGS) entry which is preliminary data.</text>
</comment>
<feature type="region of interest" description="Disordered" evidence="1">
    <location>
        <begin position="757"/>
        <end position="788"/>
    </location>
</feature>
<dbReference type="Proteomes" id="UP000751190">
    <property type="component" value="Unassembled WGS sequence"/>
</dbReference>
<feature type="region of interest" description="Disordered" evidence="1">
    <location>
        <begin position="563"/>
        <end position="583"/>
    </location>
</feature>
<feature type="compositionally biased region" description="Low complexity" evidence="1">
    <location>
        <begin position="1138"/>
        <end position="1148"/>
    </location>
</feature>
<feature type="region of interest" description="Disordered" evidence="1">
    <location>
        <begin position="978"/>
        <end position="997"/>
    </location>
</feature>
<keyword evidence="3" id="KW-1185">Reference proteome</keyword>
<evidence type="ECO:0000313" key="3">
    <source>
        <dbReference type="Proteomes" id="UP000751190"/>
    </source>
</evidence>
<feature type="compositionally biased region" description="Gly residues" evidence="1">
    <location>
        <begin position="349"/>
        <end position="361"/>
    </location>
</feature>
<evidence type="ECO:0000256" key="1">
    <source>
        <dbReference type="SAM" id="MobiDB-lite"/>
    </source>
</evidence>
<accession>A0A8J5XDJ7</accession>
<reference evidence="2" key="1">
    <citation type="submission" date="2021-05" db="EMBL/GenBank/DDBJ databases">
        <title>The genome of the haptophyte Pavlova lutheri (Diacronema luteri, Pavlovales) - a model for lipid biosynthesis in eukaryotic algae.</title>
        <authorList>
            <person name="Hulatt C.J."/>
            <person name="Posewitz M.C."/>
        </authorList>
    </citation>
    <scope>NUCLEOTIDE SEQUENCE</scope>
    <source>
        <strain evidence="2">NIVA-4/92</strain>
    </source>
</reference>
<feature type="compositionally biased region" description="Basic and acidic residues" evidence="1">
    <location>
        <begin position="981"/>
        <end position="994"/>
    </location>
</feature>
<sequence length="1166" mass="118041">MPWILDTASDLDWQDWARIRPSPLAERRLPLHAPTSAAAAPSIAARAASASAQRGRSALNALAQTAGGAPRPTSPRVLPYAARPPPAPRAPVPPPPPPANGAEADERGRPPSAGARQRARHARHRLLELKGRFVDALAKGRLQARRSIEQQLQIDELRSRLTDVRHDGDTRTEAAERERARAEQAAELERVALADALAEREADALAAYERQAALEAELATVHATLARNAATADRQHARALAAERANTGARELEARVAREEAMRLHAALQLAHVEMAERLRSQHEVAAASEQLGVERLRLQQQHSRRRAREEAGLLPLVSAAWDARAGAPSGRAPTGRPISGSTMRRPGAGVGVGAATGGGARPRADGDAPGGCSARVAAASGAWGAASHPRSEQGARPQSSCAQHRSARLGDAPRRACAPSARQWPTAGQGLRASHGCAASGGAYDPRVFAATACGSGGGALGCAAGGAPTPACAGVGACGSEAAARRLRAQRAVTQPVTDDAASHRTAAALCAPAARGAPASVGGARGVSLEYGGELEYGAITHGLERALNDGGAAVGALRACPSSPPSAPRVSPRSTARAEPAPLAFGDALRRSAAYDAYAAAALPVAAHGSHAAERRAARVRAWADGRGRGGGGGCDDVGDEASGVSLGAARASTFAPPLPPPPPLLPSAADMAADAPAAAGGAGGGLGARGRGLCSGYGDAEWLVAAARVASPPPPPVPAAHAAIAERAAIGAVACLRGFDATREVRRAATAASAERSAASRAAAAAATPRAHEPDGAIARAPTGAGARGASAACGAAAGSIADGTSLGTRCAVSTVSACSDGGTLSLWQTDASDTERARGGAQHTAAGCEGARASTAQTDCAAAAGGEGEGEGEGVFALALDATGRAERAACAARCPGLVTGVQRAAAAAAQAAALTEADFDQFWDAMQRGVLDPRGSMHATFRLDHPRVTARAGRAARTLVLGDGWGVRPARRSASAERRPVLDDMPKPRSPLHDALSAAERLEVPRATVPRSAHGDCNGTIGRVDAWVLPQPDVAERERAFARAEWRPHDGVSPGAAARGAIGWRLDEPLTTHPSGGTASARWRAAGAEGTGPLSNGGDAVDGAGWRGDANGDSSAHGEAQGEGEEDGDAEFPYADAAFPYEDAAADRGAGADATFDFS</sequence>
<evidence type="ECO:0000313" key="2">
    <source>
        <dbReference type="EMBL" id="KAG8460755.1"/>
    </source>
</evidence>
<feature type="compositionally biased region" description="Low complexity" evidence="1">
    <location>
        <begin position="371"/>
        <end position="388"/>
    </location>
</feature>
<feature type="region of interest" description="Disordered" evidence="1">
    <location>
        <begin position="63"/>
        <end position="121"/>
    </location>
</feature>
<dbReference type="AlphaFoldDB" id="A0A8J5XDJ7"/>
<feature type="compositionally biased region" description="Low complexity" evidence="1">
    <location>
        <begin position="757"/>
        <end position="774"/>
    </location>
</feature>
<feature type="region of interest" description="Disordered" evidence="1">
    <location>
        <begin position="325"/>
        <end position="421"/>
    </location>
</feature>
<proteinExistence type="predicted"/>
<name>A0A8J5XDJ7_DIALT</name>
<feature type="compositionally biased region" description="Low complexity" evidence="1">
    <location>
        <begin position="572"/>
        <end position="582"/>
    </location>
</feature>
<dbReference type="EMBL" id="JAGTXO010000030">
    <property type="protein sequence ID" value="KAG8460755.1"/>
    <property type="molecule type" value="Genomic_DNA"/>
</dbReference>
<feature type="region of interest" description="Disordered" evidence="1">
    <location>
        <begin position="1095"/>
        <end position="1148"/>
    </location>
</feature>
<gene>
    <name evidence="2" type="ORF">KFE25_010810</name>
</gene>
<feature type="compositionally biased region" description="Pro residues" evidence="1">
    <location>
        <begin position="82"/>
        <end position="99"/>
    </location>
</feature>
<organism evidence="2 3">
    <name type="scientific">Diacronema lutheri</name>
    <name type="common">Unicellular marine alga</name>
    <name type="synonym">Monochrysis lutheri</name>
    <dbReference type="NCBI Taxonomy" id="2081491"/>
    <lineage>
        <taxon>Eukaryota</taxon>
        <taxon>Haptista</taxon>
        <taxon>Haptophyta</taxon>
        <taxon>Pavlovophyceae</taxon>
        <taxon>Pavlovales</taxon>
        <taxon>Pavlovaceae</taxon>
        <taxon>Diacronema</taxon>
    </lineage>
</organism>
<protein>
    <submittedName>
        <fullName evidence="2">Uncharacterized protein</fullName>
    </submittedName>
</protein>